<protein>
    <submittedName>
        <fullName evidence="1">Uncharacterized protein</fullName>
    </submittedName>
</protein>
<sequence>KNRRDPNTGTEETYSYYELTELGRIVLTEGIREGVRILARQEAALEDKYSN</sequence>
<dbReference type="AlphaFoldDB" id="A0A238Z4E1"/>
<organism evidence="1 2">
    <name type="scientific">Halorubrum ezzemoulense</name>
    <name type="common">Halorubrum chaoviator</name>
    <dbReference type="NCBI Taxonomy" id="337243"/>
    <lineage>
        <taxon>Archaea</taxon>
        <taxon>Methanobacteriati</taxon>
        <taxon>Methanobacteriota</taxon>
        <taxon>Stenosarchaea group</taxon>
        <taxon>Halobacteria</taxon>
        <taxon>Halobacteriales</taxon>
        <taxon>Haloferacaceae</taxon>
        <taxon>Halorubrum</taxon>
    </lineage>
</organism>
<dbReference type="EMBL" id="FZNK01000028">
    <property type="protein sequence ID" value="SNR78196.1"/>
    <property type="molecule type" value="Genomic_DNA"/>
</dbReference>
<evidence type="ECO:0000313" key="1">
    <source>
        <dbReference type="EMBL" id="SNR78196.1"/>
    </source>
</evidence>
<name>A0A238Z4E1_HALEZ</name>
<dbReference type="Proteomes" id="UP000198297">
    <property type="component" value="Unassembled WGS sequence"/>
</dbReference>
<proteinExistence type="predicted"/>
<gene>
    <name evidence="1" type="ORF">SAMN06266787_12814</name>
</gene>
<reference evidence="1 2" key="1">
    <citation type="submission" date="2017-06" db="EMBL/GenBank/DDBJ databases">
        <authorList>
            <person name="Kim H.J."/>
            <person name="Triplett B.A."/>
        </authorList>
    </citation>
    <scope>NUCLEOTIDE SEQUENCE [LARGE SCALE GENOMIC DNA]</scope>
    <source>
        <strain evidence="1 2">DSM 19316</strain>
    </source>
</reference>
<evidence type="ECO:0000313" key="2">
    <source>
        <dbReference type="Proteomes" id="UP000198297"/>
    </source>
</evidence>
<feature type="non-terminal residue" evidence="1">
    <location>
        <position position="1"/>
    </location>
</feature>
<accession>A0A238Z4E1</accession>